<dbReference type="RefSeq" id="XP_040663209.1">
    <property type="nucleotide sequence ID" value="XM_040811310.1"/>
</dbReference>
<dbReference type="EMBL" id="KV878125">
    <property type="protein sequence ID" value="OJI97446.1"/>
    <property type="molecule type" value="Genomic_DNA"/>
</dbReference>
<organism evidence="1 2">
    <name type="scientific">Aspergillus versicolor CBS 583.65</name>
    <dbReference type="NCBI Taxonomy" id="1036611"/>
    <lineage>
        <taxon>Eukaryota</taxon>
        <taxon>Fungi</taxon>
        <taxon>Dikarya</taxon>
        <taxon>Ascomycota</taxon>
        <taxon>Pezizomycotina</taxon>
        <taxon>Eurotiomycetes</taxon>
        <taxon>Eurotiomycetidae</taxon>
        <taxon>Eurotiales</taxon>
        <taxon>Aspergillaceae</taxon>
        <taxon>Aspergillus</taxon>
        <taxon>Aspergillus subgen. Nidulantes</taxon>
    </lineage>
</organism>
<dbReference type="VEuPathDB" id="FungiDB:ASPVEDRAFT_36860"/>
<gene>
    <name evidence="1" type="ORF">ASPVEDRAFT_36860</name>
</gene>
<evidence type="ECO:0000313" key="2">
    <source>
        <dbReference type="Proteomes" id="UP000184073"/>
    </source>
</evidence>
<evidence type="ECO:0000313" key="1">
    <source>
        <dbReference type="EMBL" id="OJI97446.1"/>
    </source>
</evidence>
<proteinExistence type="predicted"/>
<dbReference type="AlphaFoldDB" id="A0A1L9P7J0"/>
<sequence>MWCAHAIFGLSSAIPWDVDLGRRAIDLLCGRSEPRIQANAQSGEMNPQSWSCQLHPLSSIPITRPNQTRRG</sequence>
<reference evidence="2" key="1">
    <citation type="journal article" date="2017" name="Genome Biol.">
        <title>Comparative genomics reveals high biological diversity and specific adaptations in the industrially and medically important fungal genus Aspergillus.</title>
        <authorList>
            <person name="de Vries R.P."/>
            <person name="Riley R."/>
            <person name="Wiebenga A."/>
            <person name="Aguilar-Osorio G."/>
            <person name="Amillis S."/>
            <person name="Uchima C.A."/>
            <person name="Anderluh G."/>
            <person name="Asadollahi M."/>
            <person name="Askin M."/>
            <person name="Barry K."/>
            <person name="Battaglia E."/>
            <person name="Bayram O."/>
            <person name="Benocci T."/>
            <person name="Braus-Stromeyer S.A."/>
            <person name="Caldana C."/>
            <person name="Canovas D."/>
            <person name="Cerqueira G.C."/>
            <person name="Chen F."/>
            <person name="Chen W."/>
            <person name="Choi C."/>
            <person name="Clum A."/>
            <person name="Dos Santos R.A."/>
            <person name="Damasio A.R."/>
            <person name="Diallinas G."/>
            <person name="Emri T."/>
            <person name="Fekete E."/>
            <person name="Flipphi M."/>
            <person name="Freyberg S."/>
            <person name="Gallo A."/>
            <person name="Gournas C."/>
            <person name="Habgood R."/>
            <person name="Hainaut M."/>
            <person name="Harispe M.L."/>
            <person name="Henrissat B."/>
            <person name="Hilden K.S."/>
            <person name="Hope R."/>
            <person name="Hossain A."/>
            <person name="Karabika E."/>
            <person name="Karaffa L."/>
            <person name="Karanyi Z."/>
            <person name="Krasevec N."/>
            <person name="Kuo A."/>
            <person name="Kusch H."/>
            <person name="LaButti K."/>
            <person name="Lagendijk E.L."/>
            <person name="Lapidus A."/>
            <person name="Levasseur A."/>
            <person name="Lindquist E."/>
            <person name="Lipzen A."/>
            <person name="Logrieco A.F."/>
            <person name="MacCabe A."/>
            <person name="Maekelae M.R."/>
            <person name="Malavazi I."/>
            <person name="Melin P."/>
            <person name="Meyer V."/>
            <person name="Mielnichuk N."/>
            <person name="Miskei M."/>
            <person name="Molnar A.P."/>
            <person name="Mule G."/>
            <person name="Ngan C.Y."/>
            <person name="Orejas M."/>
            <person name="Orosz E."/>
            <person name="Ouedraogo J.P."/>
            <person name="Overkamp K.M."/>
            <person name="Park H.-S."/>
            <person name="Perrone G."/>
            <person name="Piumi F."/>
            <person name="Punt P.J."/>
            <person name="Ram A.F."/>
            <person name="Ramon A."/>
            <person name="Rauscher S."/>
            <person name="Record E."/>
            <person name="Riano-Pachon D.M."/>
            <person name="Robert V."/>
            <person name="Roehrig J."/>
            <person name="Ruller R."/>
            <person name="Salamov A."/>
            <person name="Salih N.S."/>
            <person name="Samson R.A."/>
            <person name="Sandor E."/>
            <person name="Sanguinetti M."/>
            <person name="Schuetze T."/>
            <person name="Sepcic K."/>
            <person name="Shelest E."/>
            <person name="Sherlock G."/>
            <person name="Sophianopoulou V."/>
            <person name="Squina F.M."/>
            <person name="Sun H."/>
            <person name="Susca A."/>
            <person name="Todd R.B."/>
            <person name="Tsang A."/>
            <person name="Unkles S.E."/>
            <person name="van de Wiele N."/>
            <person name="van Rossen-Uffink D."/>
            <person name="Oliveira J.V."/>
            <person name="Vesth T.C."/>
            <person name="Visser J."/>
            <person name="Yu J.-H."/>
            <person name="Zhou M."/>
            <person name="Andersen M.R."/>
            <person name="Archer D.B."/>
            <person name="Baker S.E."/>
            <person name="Benoit I."/>
            <person name="Brakhage A.A."/>
            <person name="Braus G.H."/>
            <person name="Fischer R."/>
            <person name="Frisvad J.C."/>
            <person name="Goldman G.H."/>
            <person name="Houbraken J."/>
            <person name="Oakley B."/>
            <person name="Pocsi I."/>
            <person name="Scazzocchio C."/>
            <person name="Seiboth B."/>
            <person name="vanKuyk P.A."/>
            <person name="Wortman J."/>
            <person name="Dyer P.S."/>
            <person name="Grigoriev I.V."/>
        </authorList>
    </citation>
    <scope>NUCLEOTIDE SEQUENCE [LARGE SCALE GENOMIC DNA]</scope>
    <source>
        <strain evidence="2">CBS 583.65</strain>
    </source>
</reference>
<accession>A0A1L9P7J0</accession>
<keyword evidence="2" id="KW-1185">Reference proteome</keyword>
<protein>
    <submittedName>
        <fullName evidence="1">Uncharacterized protein</fullName>
    </submittedName>
</protein>
<dbReference type="Proteomes" id="UP000184073">
    <property type="component" value="Unassembled WGS sequence"/>
</dbReference>
<dbReference type="GeneID" id="63726821"/>
<name>A0A1L9P7J0_ASPVE</name>